<protein>
    <recommendedName>
        <fullName evidence="2">Pyridoxamine 5'-phosphate oxidase N-terminal domain-containing protein</fullName>
    </recommendedName>
</protein>
<dbReference type="AlphaFoldDB" id="A0A8H9HPL3"/>
<accession>A0A8H9HPL3</accession>
<dbReference type="EMBL" id="BMUB01000007">
    <property type="protein sequence ID" value="GGU80718.1"/>
    <property type="molecule type" value="Genomic_DNA"/>
</dbReference>
<proteinExistence type="predicted"/>
<sequence>MGPLTGAPARLSRAQARPGPRSGRGGAGRHRRECRMPYRLDITQGDWPGDLLHKGVDGLLAEAMVLTLATAGHEHGPHANLAFFAHDDDLVLYFVSERSTRHSHHLAEEARAAATVFLPPPAFGEQLRGLQLTGSASEAWGRQAEAALAAYQGRYPSFAQDEETRRQYLTGSGAAALYRFQVEELTAVDEPNFGRRNYLRARVLRG</sequence>
<comment type="caution">
    <text evidence="3">The sequence shown here is derived from an EMBL/GenBank/DDBJ whole genome shotgun (WGS) entry which is preliminary data.</text>
</comment>
<dbReference type="SUPFAM" id="SSF50475">
    <property type="entry name" value="FMN-binding split barrel"/>
    <property type="match status" value="1"/>
</dbReference>
<reference evidence="3" key="1">
    <citation type="journal article" date="2014" name="Int. J. Syst. Evol. Microbiol.">
        <title>Complete genome sequence of Corynebacterium casei LMG S-19264T (=DSM 44701T), isolated from a smear-ripened cheese.</title>
        <authorList>
            <consortium name="US DOE Joint Genome Institute (JGI-PGF)"/>
            <person name="Walter F."/>
            <person name="Albersmeier A."/>
            <person name="Kalinowski J."/>
            <person name="Ruckert C."/>
        </authorList>
    </citation>
    <scope>NUCLEOTIDE SEQUENCE</scope>
    <source>
        <strain evidence="3">JCM 4434</strain>
    </source>
</reference>
<evidence type="ECO:0000259" key="2">
    <source>
        <dbReference type="Pfam" id="PF01243"/>
    </source>
</evidence>
<dbReference type="Gene3D" id="2.30.110.10">
    <property type="entry name" value="Electron Transport, Fmn-binding Protein, Chain A"/>
    <property type="match status" value="1"/>
</dbReference>
<reference evidence="3" key="2">
    <citation type="submission" date="2020-09" db="EMBL/GenBank/DDBJ databases">
        <authorList>
            <person name="Sun Q."/>
            <person name="Ohkuma M."/>
        </authorList>
    </citation>
    <scope>NUCLEOTIDE SEQUENCE</scope>
    <source>
        <strain evidence="3">JCM 4434</strain>
    </source>
</reference>
<dbReference type="InterPro" id="IPR012349">
    <property type="entry name" value="Split_barrel_FMN-bd"/>
</dbReference>
<name>A0A8H9HPL3_KITAU</name>
<evidence type="ECO:0000313" key="3">
    <source>
        <dbReference type="EMBL" id="GGU80718.1"/>
    </source>
</evidence>
<evidence type="ECO:0000256" key="1">
    <source>
        <dbReference type="SAM" id="MobiDB-lite"/>
    </source>
</evidence>
<feature type="region of interest" description="Disordered" evidence="1">
    <location>
        <begin position="1"/>
        <end position="32"/>
    </location>
</feature>
<gene>
    <name evidence="3" type="ORF">GCM10010502_35990</name>
</gene>
<dbReference type="Proteomes" id="UP000610124">
    <property type="component" value="Unassembled WGS sequence"/>
</dbReference>
<feature type="domain" description="Pyridoxamine 5'-phosphate oxidase N-terminal" evidence="2">
    <location>
        <begin position="56"/>
        <end position="186"/>
    </location>
</feature>
<organism evidence="3 4">
    <name type="scientific">Kitasatospora aureofaciens</name>
    <name type="common">Streptomyces aureofaciens</name>
    <dbReference type="NCBI Taxonomy" id="1894"/>
    <lineage>
        <taxon>Bacteria</taxon>
        <taxon>Bacillati</taxon>
        <taxon>Actinomycetota</taxon>
        <taxon>Actinomycetes</taxon>
        <taxon>Kitasatosporales</taxon>
        <taxon>Streptomycetaceae</taxon>
        <taxon>Kitasatospora</taxon>
    </lineage>
</organism>
<dbReference type="InterPro" id="IPR011576">
    <property type="entry name" value="Pyridox_Oxase_N"/>
</dbReference>
<dbReference type="Pfam" id="PF01243">
    <property type="entry name" value="PNPOx_N"/>
    <property type="match status" value="1"/>
</dbReference>
<evidence type="ECO:0000313" key="4">
    <source>
        <dbReference type="Proteomes" id="UP000610124"/>
    </source>
</evidence>